<keyword evidence="1" id="KW-0378">Hydrolase</keyword>
<dbReference type="GO" id="GO:0004567">
    <property type="term" value="F:beta-mannosidase activity"/>
    <property type="evidence" value="ECO:0007669"/>
    <property type="project" value="TreeGrafter"/>
</dbReference>
<dbReference type="EMBL" id="CAJPIZ010001141">
    <property type="protein sequence ID" value="CAG2102953.1"/>
    <property type="molecule type" value="Genomic_DNA"/>
</dbReference>
<dbReference type="Pfam" id="PF22666">
    <property type="entry name" value="Glyco_hydro_2_N2"/>
    <property type="match status" value="1"/>
</dbReference>
<dbReference type="Gene3D" id="2.60.120.260">
    <property type="entry name" value="Galactose-binding domain-like"/>
    <property type="match status" value="1"/>
</dbReference>
<keyword evidence="2" id="KW-0326">Glycosidase</keyword>
<protein>
    <recommendedName>
        <fullName evidence="3">Beta-mannosidase-like galactose-binding domain-containing protein</fullName>
    </recommendedName>
</protein>
<dbReference type="Proteomes" id="UP000759131">
    <property type="component" value="Unassembled WGS sequence"/>
</dbReference>
<sequence>MPWTEKMRQAIKSSATVPGTIHTDMRASGHLAEELLSGYNDVNYRWVSWDNWTYERTFDVPAALLTKQVVNLVAVGVDTVSKIYVNDQLVGETVNQYVRYAFDVKKVVKSGQNTIRVAFESALTYSR</sequence>
<evidence type="ECO:0000313" key="4">
    <source>
        <dbReference type="EMBL" id="CAD7622523.1"/>
    </source>
</evidence>
<keyword evidence="5" id="KW-1185">Reference proteome</keyword>
<dbReference type="InterPro" id="IPR050887">
    <property type="entry name" value="Beta-mannosidase_GH2"/>
</dbReference>
<accession>A0A7R9KIT4</accession>
<proteinExistence type="predicted"/>
<dbReference type="PANTHER" id="PTHR43730">
    <property type="entry name" value="BETA-MANNOSIDASE"/>
    <property type="match status" value="1"/>
</dbReference>
<dbReference type="EMBL" id="OC855716">
    <property type="protein sequence ID" value="CAD7622523.1"/>
    <property type="molecule type" value="Genomic_DNA"/>
</dbReference>
<organism evidence="4">
    <name type="scientific">Medioppia subpectinata</name>
    <dbReference type="NCBI Taxonomy" id="1979941"/>
    <lineage>
        <taxon>Eukaryota</taxon>
        <taxon>Metazoa</taxon>
        <taxon>Ecdysozoa</taxon>
        <taxon>Arthropoda</taxon>
        <taxon>Chelicerata</taxon>
        <taxon>Arachnida</taxon>
        <taxon>Acari</taxon>
        <taxon>Acariformes</taxon>
        <taxon>Sarcoptiformes</taxon>
        <taxon>Oribatida</taxon>
        <taxon>Brachypylina</taxon>
        <taxon>Oppioidea</taxon>
        <taxon>Oppiidae</taxon>
        <taxon>Medioppia</taxon>
    </lineage>
</organism>
<dbReference type="AlphaFoldDB" id="A0A7R9KIT4"/>
<dbReference type="PANTHER" id="PTHR43730:SF1">
    <property type="entry name" value="BETA-MANNOSIDASE"/>
    <property type="match status" value="1"/>
</dbReference>
<feature type="domain" description="Beta-mannosidase-like galactose-binding" evidence="3">
    <location>
        <begin position="12"/>
        <end position="126"/>
    </location>
</feature>
<dbReference type="InterPro" id="IPR054593">
    <property type="entry name" value="Beta-mannosidase-like_N2"/>
</dbReference>
<gene>
    <name evidence="4" type="ORF">OSB1V03_LOCUS2986</name>
</gene>
<reference evidence="4" key="1">
    <citation type="submission" date="2020-11" db="EMBL/GenBank/DDBJ databases">
        <authorList>
            <person name="Tran Van P."/>
        </authorList>
    </citation>
    <scope>NUCLEOTIDE SEQUENCE</scope>
</reference>
<dbReference type="InterPro" id="IPR008979">
    <property type="entry name" value="Galactose-bd-like_sf"/>
</dbReference>
<evidence type="ECO:0000259" key="3">
    <source>
        <dbReference type="Pfam" id="PF22666"/>
    </source>
</evidence>
<evidence type="ECO:0000256" key="1">
    <source>
        <dbReference type="ARBA" id="ARBA00022801"/>
    </source>
</evidence>
<evidence type="ECO:0000313" key="5">
    <source>
        <dbReference type="Proteomes" id="UP000759131"/>
    </source>
</evidence>
<dbReference type="GO" id="GO:0006516">
    <property type="term" value="P:glycoprotein catabolic process"/>
    <property type="evidence" value="ECO:0007669"/>
    <property type="project" value="TreeGrafter"/>
</dbReference>
<evidence type="ECO:0000256" key="2">
    <source>
        <dbReference type="ARBA" id="ARBA00023295"/>
    </source>
</evidence>
<dbReference type="OrthoDB" id="2866996at2759"/>
<dbReference type="SUPFAM" id="SSF49785">
    <property type="entry name" value="Galactose-binding domain-like"/>
    <property type="match status" value="1"/>
</dbReference>
<name>A0A7R9KIT4_9ACAR</name>